<dbReference type="OrthoDB" id="2876795at2"/>
<gene>
    <name evidence="1" type="ORF">DRW41_10875</name>
</gene>
<dbReference type="RefSeq" id="WP_115452003.1">
    <property type="nucleotide sequence ID" value="NZ_QNQT01000003.1"/>
</dbReference>
<accession>A0A3D8GRT8</accession>
<organism evidence="1 2">
    <name type="scientific">Neobacillus piezotolerans</name>
    <dbReference type="NCBI Taxonomy" id="2259171"/>
    <lineage>
        <taxon>Bacteria</taxon>
        <taxon>Bacillati</taxon>
        <taxon>Bacillota</taxon>
        <taxon>Bacilli</taxon>
        <taxon>Bacillales</taxon>
        <taxon>Bacillaceae</taxon>
        <taxon>Neobacillus</taxon>
    </lineage>
</organism>
<proteinExistence type="predicted"/>
<dbReference type="AlphaFoldDB" id="A0A3D8GRT8"/>
<name>A0A3D8GRT8_9BACI</name>
<reference evidence="1 2" key="1">
    <citation type="submission" date="2018-07" db="EMBL/GenBank/DDBJ databases">
        <title>Bacillus sp. YLB-04 draft genome sequence.</title>
        <authorList>
            <person name="Yu L."/>
            <person name="Tang X."/>
        </authorList>
    </citation>
    <scope>NUCLEOTIDE SEQUENCE [LARGE SCALE GENOMIC DNA]</scope>
    <source>
        <strain evidence="1 2">YLB-04</strain>
    </source>
</reference>
<evidence type="ECO:0000313" key="1">
    <source>
        <dbReference type="EMBL" id="RDU37175.1"/>
    </source>
</evidence>
<protein>
    <submittedName>
        <fullName evidence="1">Uncharacterized protein</fullName>
    </submittedName>
</protein>
<dbReference type="Proteomes" id="UP000257144">
    <property type="component" value="Unassembled WGS sequence"/>
</dbReference>
<comment type="caution">
    <text evidence="1">The sequence shown here is derived from an EMBL/GenBank/DDBJ whole genome shotgun (WGS) entry which is preliminary data.</text>
</comment>
<sequence length="150" mass="17876">MILTWKPNWYELDQPVIIGDIDYFYLDKGEKMFVNDLVSSEDKEVCGEIIQITHRELGELLGILTIGLSYKFFLKDGTFFQVDAEENPGQIEHPNNIKVNDWIFNVELNVYEETGLSSLERTKRTMKHERLRLEKERREKYKRLLNIDYL</sequence>
<keyword evidence="2" id="KW-1185">Reference proteome</keyword>
<dbReference type="EMBL" id="QNQT01000003">
    <property type="protein sequence ID" value="RDU37175.1"/>
    <property type="molecule type" value="Genomic_DNA"/>
</dbReference>
<evidence type="ECO:0000313" key="2">
    <source>
        <dbReference type="Proteomes" id="UP000257144"/>
    </source>
</evidence>